<keyword evidence="4" id="KW-0547">Nucleotide-binding</keyword>
<evidence type="ECO:0000313" key="4">
    <source>
        <dbReference type="EMBL" id="OOK63773.1"/>
    </source>
</evidence>
<dbReference type="InterPro" id="IPR027417">
    <property type="entry name" value="P-loop_NTPase"/>
</dbReference>
<comment type="caution">
    <text evidence="4">The sequence shown here is derived from an EMBL/GenBank/DDBJ whole genome shotgun (WGS) entry which is preliminary data.</text>
</comment>
<sequence>MPRKFIIFTEHRDTLDYLTARIRSLLGKPDAVKSIHGGVRRLERRVITEEFTKNRSCQILLATDAAGEGLNLQAAPDGQLRPAVEPNRIEQRFGRIHRIGQEEVCRLWNLVASNTRGRRVRPAADQGRRAAKGQWRQGVRRARRSVHRNLAA</sequence>
<gene>
    <name evidence="4" type="ORF">BZL29_8452</name>
</gene>
<dbReference type="EMBL" id="MVBN01000016">
    <property type="protein sequence ID" value="OOK63773.1"/>
    <property type="molecule type" value="Genomic_DNA"/>
</dbReference>
<feature type="compositionally biased region" description="Basic residues" evidence="2">
    <location>
        <begin position="138"/>
        <end position="152"/>
    </location>
</feature>
<dbReference type="PANTHER" id="PTHR45766">
    <property type="entry name" value="DNA ANNEALING HELICASE AND ENDONUCLEASE ZRANB3 FAMILY MEMBER"/>
    <property type="match status" value="1"/>
</dbReference>
<dbReference type="Gene3D" id="3.40.50.300">
    <property type="entry name" value="P-loop containing nucleotide triphosphate hydrolases"/>
    <property type="match status" value="1"/>
</dbReference>
<evidence type="ECO:0000256" key="1">
    <source>
        <dbReference type="ARBA" id="ARBA00022801"/>
    </source>
</evidence>
<keyword evidence="4" id="KW-0067">ATP-binding</keyword>
<dbReference type="Pfam" id="PF00271">
    <property type="entry name" value="Helicase_C"/>
    <property type="match status" value="1"/>
</dbReference>
<keyword evidence="4" id="KW-0347">Helicase</keyword>
<dbReference type="PANTHER" id="PTHR45766:SF6">
    <property type="entry name" value="SWI_SNF-RELATED MATRIX-ASSOCIATED ACTIN-DEPENDENT REGULATOR OF CHROMATIN SUBFAMILY A-LIKE PROTEIN 1"/>
    <property type="match status" value="1"/>
</dbReference>
<evidence type="ECO:0000313" key="5">
    <source>
        <dbReference type="Proteomes" id="UP000188532"/>
    </source>
</evidence>
<feature type="domain" description="Helicase C-terminal" evidence="3">
    <location>
        <begin position="1"/>
        <end position="152"/>
    </location>
</feature>
<evidence type="ECO:0000259" key="3">
    <source>
        <dbReference type="PROSITE" id="PS51194"/>
    </source>
</evidence>
<dbReference type="CDD" id="cd18793">
    <property type="entry name" value="SF2_C_SNF"/>
    <property type="match status" value="1"/>
</dbReference>
<proteinExistence type="predicted"/>
<feature type="region of interest" description="Disordered" evidence="2">
    <location>
        <begin position="124"/>
        <end position="152"/>
    </location>
</feature>
<dbReference type="InterPro" id="IPR001650">
    <property type="entry name" value="Helicase_C-like"/>
</dbReference>
<protein>
    <submittedName>
        <fullName evidence="4">Helicase domain protein</fullName>
    </submittedName>
</protein>
<dbReference type="AlphaFoldDB" id="A0A1V3W9W8"/>
<dbReference type="SUPFAM" id="SSF52540">
    <property type="entry name" value="P-loop containing nucleoside triphosphate hydrolases"/>
    <property type="match status" value="1"/>
</dbReference>
<evidence type="ECO:0000256" key="2">
    <source>
        <dbReference type="SAM" id="MobiDB-lite"/>
    </source>
</evidence>
<accession>A0A1V3W9W8</accession>
<dbReference type="Proteomes" id="UP000188532">
    <property type="component" value="Unassembled WGS sequence"/>
</dbReference>
<dbReference type="GO" id="GO:0004386">
    <property type="term" value="F:helicase activity"/>
    <property type="evidence" value="ECO:0007669"/>
    <property type="project" value="UniProtKB-KW"/>
</dbReference>
<keyword evidence="1" id="KW-0378">Hydrolase</keyword>
<dbReference type="PROSITE" id="PS51194">
    <property type="entry name" value="HELICASE_CTER"/>
    <property type="match status" value="1"/>
</dbReference>
<name>A0A1V3W9W8_MYCKA</name>
<dbReference type="InterPro" id="IPR049730">
    <property type="entry name" value="SNF2/RAD54-like_C"/>
</dbReference>
<dbReference type="GO" id="GO:0016787">
    <property type="term" value="F:hydrolase activity"/>
    <property type="evidence" value="ECO:0007669"/>
    <property type="project" value="UniProtKB-KW"/>
</dbReference>
<dbReference type="SMART" id="SM00490">
    <property type="entry name" value="HELICc"/>
    <property type="match status" value="1"/>
</dbReference>
<reference evidence="4 5" key="1">
    <citation type="submission" date="2017-02" db="EMBL/GenBank/DDBJ databases">
        <title>Complete genome sequences of Mycobacterium kansasii strains isolated from rhesus macaques.</title>
        <authorList>
            <person name="Panda A."/>
            <person name="Nagaraj S."/>
            <person name="Zhao X."/>
            <person name="Tettelin H."/>
            <person name="Detolla L.J."/>
        </authorList>
    </citation>
    <scope>NUCLEOTIDE SEQUENCE [LARGE SCALE GENOMIC DNA]</scope>
    <source>
        <strain evidence="4 5">11-3469</strain>
    </source>
</reference>
<organism evidence="4 5">
    <name type="scientific">Mycobacterium kansasii</name>
    <dbReference type="NCBI Taxonomy" id="1768"/>
    <lineage>
        <taxon>Bacteria</taxon>
        <taxon>Bacillati</taxon>
        <taxon>Actinomycetota</taxon>
        <taxon>Actinomycetes</taxon>
        <taxon>Mycobacteriales</taxon>
        <taxon>Mycobacteriaceae</taxon>
        <taxon>Mycobacterium</taxon>
    </lineage>
</organism>